<accession>A0A3B3UFQ2</accession>
<protein>
    <submittedName>
        <fullName evidence="1">Uncharacterized protein</fullName>
    </submittedName>
</protein>
<evidence type="ECO:0000313" key="2">
    <source>
        <dbReference type="Proteomes" id="UP000261500"/>
    </source>
</evidence>
<reference evidence="1" key="1">
    <citation type="submission" date="2025-08" db="UniProtKB">
        <authorList>
            <consortium name="Ensembl"/>
        </authorList>
    </citation>
    <scope>IDENTIFICATION</scope>
</reference>
<dbReference type="AlphaFoldDB" id="A0A3B3UFQ2"/>
<dbReference type="Proteomes" id="UP000261500">
    <property type="component" value="Unplaced"/>
</dbReference>
<name>A0A3B3UFQ2_9TELE</name>
<dbReference type="Ensembl" id="ENSPLAT00000019233.1">
    <property type="protein sequence ID" value="ENSPLAP00000011748.1"/>
    <property type="gene ID" value="ENSPLAG00000014922.1"/>
</dbReference>
<keyword evidence="2" id="KW-1185">Reference proteome</keyword>
<proteinExistence type="predicted"/>
<organism evidence="1 2">
    <name type="scientific">Poecilia latipinna</name>
    <name type="common">sailfin molly</name>
    <dbReference type="NCBI Taxonomy" id="48699"/>
    <lineage>
        <taxon>Eukaryota</taxon>
        <taxon>Metazoa</taxon>
        <taxon>Chordata</taxon>
        <taxon>Craniata</taxon>
        <taxon>Vertebrata</taxon>
        <taxon>Euteleostomi</taxon>
        <taxon>Actinopterygii</taxon>
        <taxon>Neopterygii</taxon>
        <taxon>Teleostei</taxon>
        <taxon>Neoteleostei</taxon>
        <taxon>Acanthomorphata</taxon>
        <taxon>Ovalentaria</taxon>
        <taxon>Atherinomorphae</taxon>
        <taxon>Cyprinodontiformes</taxon>
        <taxon>Poeciliidae</taxon>
        <taxon>Poeciliinae</taxon>
        <taxon>Poecilia</taxon>
    </lineage>
</organism>
<evidence type="ECO:0000313" key="1">
    <source>
        <dbReference type="Ensembl" id="ENSPLAP00000011748.1"/>
    </source>
</evidence>
<dbReference type="GeneTree" id="ENSGT00940000177280"/>
<reference evidence="1" key="2">
    <citation type="submission" date="2025-09" db="UniProtKB">
        <authorList>
            <consortium name="Ensembl"/>
        </authorList>
    </citation>
    <scope>IDENTIFICATION</scope>
</reference>
<sequence>MTRALAVLRQALHSLVDQSDILLVDVESQHFLTFLPCWHIFVWRFLVLLLAPQVTGVDRHSGFNLLLCQLHALIKHLEEFF</sequence>